<protein>
    <recommendedName>
        <fullName evidence="2">DUF6532 domain-containing protein</fullName>
    </recommendedName>
</protein>
<comment type="caution">
    <text evidence="3">The sequence shown here is derived from an EMBL/GenBank/DDBJ whole genome shotgun (WGS) entry which is preliminary data.</text>
</comment>
<feature type="compositionally biased region" description="Acidic residues" evidence="1">
    <location>
        <begin position="644"/>
        <end position="657"/>
    </location>
</feature>
<accession>A0A5M3M6F8</accession>
<feature type="compositionally biased region" description="Basic residues" evidence="1">
    <location>
        <begin position="457"/>
        <end position="469"/>
    </location>
</feature>
<name>A0A5M3M6F8_CONPW</name>
<feature type="region of interest" description="Disordered" evidence="1">
    <location>
        <begin position="522"/>
        <end position="713"/>
    </location>
</feature>
<sequence>MPPISGRSASALADLGDDETQEAGEIPTSGILSSASRCNDGQQDAEALKKMQLEVDSMRDGFRALQEQQASTLLKTYRQSRVAPQPEAPAEPVLNPLADVPTRAKFFAAFVQPFFPGRDTFMLPDPPAGSPEPDDPDRFLSPEDNIFANVYEIIYVLPEVSRRSRQTNELITMFENSMDKVRSTEIHKVRGRAVTVLGIPGAQETWFSTKFKGREDVPQLRDMLGVPRDAKKPFKYKLWAPILFTDGVVRMSTPFSNWEPLAKVLKVILWGPTSLDHSGPPIGGPHRNARLWNATHSTPGAFAFAAIIVIYLCSPDNEFSKDGVGAISGISYKGFFDALKRILVTYWEGTHLKLIRKKVDHYIFGTGSDTSDPAPPLNEDLTDDINAALAAMNMPSESAEVKAEQTDEIVELGTITESNDVSADVGANVNGEIQVDINKEGPSVVVAPSVSAPAGRKTGRGRGQTKRQSSRSTTAAVAVSPAAAPVASASVPATVIVSDHPAPVAGDANDLGFILRLDTQQTTKVKRGSSAVARTKKSDARKGRPARIPDTDDSDADDTSTPNIPIPKAPQAQADDEDGDPAAEEEEDEEYIEPDDDLEDVDIGNEAPLVASSGKRASQSQSRASSKVSARSGSTTVIAIPPLDSDDDQEGDHEEVESPQLCKVNKGKKSLSAKRAAQVEYERPRVKSEPADSTSNDGATAAAPKPSSEDANWPVSTHVVRSGTNKCNLRGQPSPVITSILAASLDIAHQSLLITDAFPADARQVMYDVVTTAATRHPGGAEIVTRLQADLSYRKTMSSVALNRLSIYRTDVKKVAVKHTVKEYGIRPNDNKRLEELTVTNEFIFPLNKTTHKPDPGLPFQHPAVLNTLRGAFFKGPNSAGVKFRSQFTSILAGPQASELELPSPMLALAATAVRSAILDNHTDPSKRDASFEQTADVPTTYASFTKTLDRLMNESDTKYHRLMHKLLKEMGEIVEAKASSTFSMIDLDAMDE</sequence>
<evidence type="ECO:0000256" key="1">
    <source>
        <dbReference type="SAM" id="MobiDB-lite"/>
    </source>
</evidence>
<dbReference type="EMBL" id="JH711590">
    <property type="protein sequence ID" value="EIW74928.1"/>
    <property type="molecule type" value="Genomic_DNA"/>
</dbReference>
<evidence type="ECO:0000313" key="4">
    <source>
        <dbReference type="Proteomes" id="UP000053558"/>
    </source>
</evidence>
<proteinExistence type="predicted"/>
<feature type="compositionally biased region" description="Low complexity" evidence="1">
    <location>
        <begin position="611"/>
        <end position="634"/>
    </location>
</feature>
<dbReference type="RefSeq" id="XP_007774984.1">
    <property type="nucleotide sequence ID" value="XM_007776794.1"/>
</dbReference>
<keyword evidence="4" id="KW-1185">Reference proteome</keyword>
<dbReference type="AlphaFoldDB" id="A0A5M3M6F8"/>
<evidence type="ECO:0000259" key="2">
    <source>
        <dbReference type="Pfam" id="PF20149"/>
    </source>
</evidence>
<feature type="region of interest" description="Disordered" evidence="1">
    <location>
        <begin position="1"/>
        <end position="39"/>
    </location>
</feature>
<reference evidence="4" key="1">
    <citation type="journal article" date="2012" name="Science">
        <title>The Paleozoic origin of enzymatic lignin decomposition reconstructed from 31 fungal genomes.</title>
        <authorList>
            <person name="Floudas D."/>
            <person name="Binder M."/>
            <person name="Riley R."/>
            <person name="Barry K."/>
            <person name="Blanchette R.A."/>
            <person name="Henrissat B."/>
            <person name="Martinez A.T."/>
            <person name="Otillar R."/>
            <person name="Spatafora J.W."/>
            <person name="Yadav J.S."/>
            <person name="Aerts A."/>
            <person name="Benoit I."/>
            <person name="Boyd A."/>
            <person name="Carlson A."/>
            <person name="Copeland A."/>
            <person name="Coutinho P.M."/>
            <person name="de Vries R.P."/>
            <person name="Ferreira P."/>
            <person name="Findley K."/>
            <person name="Foster B."/>
            <person name="Gaskell J."/>
            <person name="Glotzer D."/>
            <person name="Gorecki P."/>
            <person name="Heitman J."/>
            <person name="Hesse C."/>
            <person name="Hori C."/>
            <person name="Igarashi K."/>
            <person name="Jurgens J.A."/>
            <person name="Kallen N."/>
            <person name="Kersten P."/>
            <person name="Kohler A."/>
            <person name="Kuees U."/>
            <person name="Kumar T.K.A."/>
            <person name="Kuo A."/>
            <person name="LaButti K."/>
            <person name="Larrondo L.F."/>
            <person name="Lindquist E."/>
            <person name="Ling A."/>
            <person name="Lombard V."/>
            <person name="Lucas S."/>
            <person name="Lundell T."/>
            <person name="Martin R."/>
            <person name="McLaughlin D.J."/>
            <person name="Morgenstern I."/>
            <person name="Morin E."/>
            <person name="Murat C."/>
            <person name="Nagy L.G."/>
            <person name="Nolan M."/>
            <person name="Ohm R.A."/>
            <person name="Patyshakuliyeva A."/>
            <person name="Rokas A."/>
            <person name="Ruiz-Duenas F.J."/>
            <person name="Sabat G."/>
            <person name="Salamov A."/>
            <person name="Samejima M."/>
            <person name="Schmutz J."/>
            <person name="Slot J.C."/>
            <person name="St John F."/>
            <person name="Stenlid J."/>
            <person name="Sun H."/>
            <person name="Sun S."/>
            <person name="Syed K."/>
            <person name="Tsang A."/>
            <person name="Wiebenga A."/>
            <person name="Young D."/>
            <person name="Pisabarro A."/>
            <person name="Eastwood D.C."/>
            <person name="Martin F."/>
            <person name="Cullen D."/>
            <person name="Grigoriev I.V."/>
            <person name="Hibbett D.S."/>
        </authorList>
    </citation>
    <scope>NUCLEOTIDE SEQUENCE [LARGE SCALE GENOMIC DNA]</scope>
    <source>
        <strain evidence="4">RWD-64-598 SS2</strain>
    </source>
</reference>
<feature type="region of interest" description="Disordered" evidence="1">
    <location>
        <begin position="448"/>
        <end position="488"/>
    </location>
</feature>
<feature type="compositionally biased region" description="Low complexity" evidence="1">
    <location>
        <begin position="470"/>
        <end position="488"/>
    </location>
</feature>
<gene>
    <name evidence="3" type="ORF">CONPUDRAFT_159699</name>
</gene>
<feature type="compositionally biased region" description="Polar residues" evidence="1">
    <location>
        <begin position="30"/>
        <end position="39"/>
    </location>
</feature>
<evidence type="ECO:0000313" key="3">
    <source>
        <dbReference type="EMBL" id="EIW74928.1"/>
    </source>
</evidence>
<feature type="compositionally biased region" description="Acidic residues" evidence="1">
    <location>
        <begin position="574"/>
        <end position="603"/>
    </location>
</feature>
<dbReference type="OrthoDB" id="3231188at2759"/>
<dbReference type="GeneID" id="19204160"/>
<feature type="compositionally biased region" description="Basic and acidic residues" evidence="1">
    <location>
        <begin position="536"/>
        <end position="550"/>
    </location>
</feature>
<dbReference type="Proteomes" id="UP000053558">
    <property type="component" value="Unassembled WGS sequence"/>
</dbReference>
<dbReference type="InterPro" id="IPR046521">
    <property type="entry name" value="DUF6698"/>
</dbReference>
<dbReference type="Pfam" id="PF20149">
    <property type="entry name" value="DUF6532"/>
    <property type="match status" value="1"/>
</dbReference>
<feature type="compositionally biased region" description="Basic and acidic residues" evidence="1">
    <location>
        <begin position="680"/>
        <end position="690"/>
    </location>
</feature>
<dbReference type="Pfam" id="PF20414">
    <property type="entry name" value="DUF6698"/>
    <property type="match status" value="1"/>
</dbReference>
<dbReference type="InterPro" id="IPR045341">
    <property type="entry name" value="DUF6532"/>
</dbReference>
<dbReference type="OMA" id="AREYSHR"/>
<organism evidence="3 4">
    <name type="scientific">Coniophora puteana (strain RWD-64-598)</name>
    <name type="common">Brown rot fungus</name>
    <dbReference type="NCBI Taxonomy" id="741705"/>
    <lineage>
        <taxon>Eukaryota</taxon>
        <taxon>Fungi</taxon>
        <taxon>Dikarya</taxon>
        <taxon>Basidiomycota</taxon>
        <taxon>Agaricomycotina</taxon>
        <taxon>Agaricomycetes</taxon>
        <taxon>Agaricomycetidae</taxon>
        <taxon>Boletales</taxon>
        <taxon>Coniophorineae</taxon>
        <taxon>Coniophoraceae</taxon>
        <taxon>Coniophora</taxon>
    </lineage>
</organism>
<feature type="domain" description="DUF6532" evidence="2">
    <location>
        <begin position="749"/>
        <end position="951"/>
    </location>
</feature>
<dbReference type="KEGG" id="cput:CONPUDRAFT_159699"/>